<evidence type="ECO:0000313" key="2">
    <source>
        <dbReference type="Proteomes" id="UP000191039"/>
    </source>
</evidence>
<dbReference type="Proteomes" id="UP000191039">
    <property type="component" value="Unassembled WGS sequence"/>
</dbReference>
<accession>A0A1Q4HKW2</accession>
<evidence type="ECO:0000313" key="1">
    <source>
        <dbReference type="EMBL" id="OPE55760.1"/>
    </source>
</evidence>
<protein>
    <submittedName>
        <fullName evidence="1">Uncharacterized protein</fullName>
    </submittedName>
</protein>
<reference evidence="1 2" key="1">
    <citation type="submission" date="2016-09" db="EMBL/GenBank/DDBJ databases">
        <title>genome sequences of unsequenced Mycobacteria.</title>
        <authorList>
            <person name="Greninger A.L."/>
            <person name="Jerome K.R."/>
            <person name="Mcnair B."/>
            <person name="Wallis C."/>
            <person name="Fang F."/>
        </authorList>
    </citation>
    <scope>NUCLEOTIDE SEQUENCE [LARGE SCALE GENOMIC DNA]</scope>
    <source>
        <strain evidence="1 2">BM1</strain>
    </source>
</reference>
<dbReference type="STRING" id="1801.BRW64_00840"/>
<proteinExistence type="predicted"/>
<name>A0A1Q4HKW2_9MYCO</name>
<gene>
    <name evidence="1" type="ORF">BV510_03445</name>
</gene>
<sequence>MTVASGQLEQCVTCGRHGWQRNTEIPSSRRPGVTAFLSDGGRTLYRVSMPTNSKRLILDADQLAALGSQIHRVLGGTHVVRDS</sequence>
<dbReference type="AlphaFoldDB" id="A0A1Q4HKW2"/>
<comment type="caution">
    <text evidence="1">The sequence shown here is derived from an EMBL/GenBank/DDBJ whole genome shotgun (WGS) entry which is preliminary data.</text>
</comment>
<organism evidence="1 2">
    <name type="scientific">Mycolicibacterium diernhoferi</name>
    <dbReference type="NCBI Taxonomy" id="1801"/>
    <lineage>
        <taxon>Bacteria</taxon>
        <taxon>Bacillati</taxon>
        <taxon>Actinomycetota</taxon>
        <taxon>Actinomycetes</taxon>
        <taxon>Mycobacteriales</taxon>
        <taxon>Mycobacteriaceae</taxon>
        <taxon>Mycolicibacterium</taxon>
    </lineage>
</organism>
<dbReference type="EMBL" id="MIJD01000019">
    <property type="protein sequence ID" value="OPE55760.1"/>
    <property type="molecule type" value="Genomic_DNA"/>
</dbReference>